<dbReference type="PANTHER" id="PTHR32552:SF81">
    <property type="entry name" value="TONB-DEPENDENT OUTER MEMBRANE RECEPTOR"/>
    <property type="match status" value="1"/>
</dbReference>
<accession>A0A841J0J0</accession>
<gene>
    <name evidence="15" type="ORF">FHS92_001953</name>
</gene>
<keyword evidence="4" id="KW-0410">Iron transport</keyword>
<proteinExistence type="inferred from homology"/>
<dbReference type="PROSITE" id="PS52016">
    <property type="entry name" value="TONB_DEPENDENT_REC_3"/>
    <property type="match status" value="1"/>
</dbReference>
<evidence type="ECO:0000256" key="1">
    <source>
        <dbReference type="ARBA" id="ARBA00004571"/>
    </source>
</evidence>
<keyword evidence="9 11" id="KW-0472">Membrane</keyword>
<dbReference type="InterPro" id="IPR039426">
    <property type="entry name" value="TonB-dep_rcpt-like"/>
</dbReference>
<evidence type="ECO:0000256" key="8">
    <source>
        <dbReference type="ARBA" id="ARBA00023077"/>
    </source>
</evidence>
<keyword evidence="10 11" id="KW-0998">Cell outer membrane</keyword>
<keyword evidence="15" id="KW-0675">Receptor</keyword>
<evidence type="ECO:0000256" key="6">
    <source>
        <dbReference type="ARBA" id="ARBA00023004"/>
    </source>
</evidence>
<feature type="domain" description="TonB-dependent receptor-like beta-barrel" evidence="13">
    <location>
        <begin position="349"/>
        <end position="759"/>
    </location>
</feature>
<name>A0A841J0J0_9SPHN</name>
<dbReference type="PANTHER" id="PTHR32552">
    <property type="entry name" value="FERRICHROME IRON RECEPTOR-RELATED"/>
    <property type="match status" value="1"/>
</dbReference>
<evidence type="ECO:0000256" key="9">
    <source>
        <dbReference type="ARBA" id="ARBA00023136"/>
    </source>
</evidence>
<comment type="caution">
    <text evidence="15">The sequence shown here is derived from an EMBL/GenBank/DDBJ whole genome shotgun (WGS) entry which is preliminary data.</text>
</comment>
<keyword evidence="5 11" id="KW-0812">Transmembrane</keyword>
<reference evidence="15 16" key="1">
    <citation type="submission" date="2020-08" db="EMBL/GenBank/DDBJ databases">
        <title>Genomic Encyclopedia of Type Strains, Phase IV (KMG-IV): sequencing the most valuable type-strain genomes for metagenomic binning, comparative biology and taxonomic classification.</title>
        <authorList>
            <person name="Goeker M."/>
        </authorList>
    </citation>
    <scope>NUCLEOTIDE SEQUENCE [LARGE SCALE GENOMIC DNA]</scope>
    <source>
        <strain evidence="15 16">DSM 102255</strain>
    </source>
</reference>
<evidence type="ECO:0000256" key="4">
    <source>
        <dbReference type="ARBA" id="ARBA00022496"/>
    </source>
</evidence>
<evidence type="ECO:0000313" key="16">
    <source>
        <dbReference type="Proteomes" id="UP000552700"/>
    </source>
</evidence>
<evidence type="ECO:0000259" key="13">
    <source>
        <dbReference type="Pfam" id="PF00593"/>
    </source>
</evidence>
<organism evidence="15 16">
    <name type="scientific">Sphingobium subterraneum</name>
    <dbReference type="NCBI Taxonomy" id="627688"/>
    <lineage>
        <taxon>Bacteria</taxon>
        <taxon>Pseudomonadati</taxon>
        <taxon>Pseudomonadota</taxon>
        <taxon>Alphaproteobacteria</taxon>
        <taxon>Sphingomonadales</taxon>
        <taxon>Sphingomonadaceae</taxon>
        <taxon>Sphingobium</taxon>
    </lineage>
</organism>
<dbReference type="GO" id="GO:0009279">
    <property type="term" value="C:cell outer membrane"/>
    <property type="evidence" value="ECO:0007669"/>
    <property type="project" value="UniProtKB-SubCell"/>
</dbReference>
<protein>
    <submittedName>
        <fullName evidence="15">Iron complex outermembrane receptor protein</fullName>
    </submittedName>
</protein>
<dbReference type="EMBL" id="JACIJP010000002">
    <property type="protein sequence ID" value="MBB6124224.1"/>
    <property type="molecule type" value="Genomic_DNA"/>
</dbReference>
<dbReference type="Proteomes" id="UP000552700">
    <property type="component" value="Unassembled WGS sequence"/>
</dbReference>
<dbReference type="Gene3D" id="2.40.170.20">
    <property type="entry name" value="TonB-dependent receptor, beta-barrel domain"/>
    <property type="match status" value="1"/>
</dbReference>
<dbReference type="RefSeq" id="WP_184079972.1">
    <property type="nucleotide sequence ID" value="NZ_JACIJP010000002.1"/>
</dbReference>
<dbReference type="InterPro" id="IPR012910">
    <property type="entry name" value="Plug_dom"/>
</dbReference>
<keyword evidence="16" id="KW-1185">Reference proteome</keyword>
<dbReference type="Pfam" id="PF07715">
    <property type="entry name" value="Plug"/>
    <property type="match status" value="1"/>
</dbReference>
<dbReference type="InterPro" id="IPR000531">
    <property type="entry name" value="Beta-barrel_TonB"/>
</dbReference>
<keyword evidence="7" id="KW-0406">Ion transport</keyword>
<evidence type="ECO:0000256" key="12">
    <source>
        <dbReference type="RuleBase" id="RU003357"/>
    </source>
</evidence>
<keyword evidence="8 12" id="KW-0798">TonB box</keyword>
<evidence type="ECO:0000259" key="14">
    <source>
        <dbReference type="Pfam" id="PF07715"/>
    </source>
</evidence>
<evidence type="ECO:0000256" key="11">
    <source>
        <dbReference type="PROSITE-ProRule" id="PRU01360"/>
    </source>
</evidence>
<keyword evidence="3 11" id="KW-1134">Transmembrane beta strand</keyword>
<evidence type="ECO:0000256" key="10">
    <source>
        <dbReference type="ARBA" id="ARBA00023237"/>
    </source>
</evidence>
<dbReference type="InterPro" id="IPR036942">
    <property type="entry name" value="Beta-barrel_TonB_sf"/>
</dbReference>
<dbReference type="Pfam" id="PF00593">
    <property type="entry name" value="TonB_dep_Rec_b-barrel"/>
    <property type="match status" value="1"/>
</dbReference>
<evidence type="ECO:0000313" key="15">
    <source>
        <dbReference type="EMBL" id="MBB6124224.1"/>
    </source>
</evidence>
<dbReference type="AlphaFoldDB" id="A0A841J0J0"/>
<sequence>MSERRITMKIRKIMRNGASRISIGISLCVFSSTMIANNVYAQDSSSPRGTGVSVDNSEIIVTAQRREQSLIDVPAAITAVGGSDIKNLNLSNLSSITQQVPSFNVTYERGTNSPPVFNLRGIQGDGLQARLNESSIAIYVDDVFLGDESNLNGALFDQQRVEVLRGPQGTLFGKNTTGGLVHFISATPTADFTGYANALYGSDNMVTLEGAVSGPLSDHIRVRLAGKFDRHDGHYDNIYIGAGRNGVEKKVGDRNIWGIRGTVDIDLAPKTLLRVIGSYSENNSQSTPVMFYGSLKPGTTGSAPYTRAQTCSQAQILEGNPCVSQSQFLFGYAQNPERRPGLANTDKTGEELGIHGKGTSITAKLTHQMDWGTITSITNYMSSRYLQGLEGGRATPSVTDPTRYADVLAYQFNKQHQFSQEVRLNGSTPGFDWVAGGFFYTDKKRSVQDSRLNFNFVQHVEGGVNTDSYAAFGQVDGHITDKVTFTVGGRYTDEARTLVRALVTGFGLRQDVLPAVLVPNSHTRDFTGKLGVTWQPTADQTYYMNYSRGIKGVGYNNGFSLANSLARNAAIAGPVGQEVLDSWELGAKNRLFDRKLSINSAFFLYNYQGKQAGLVEYDGVNVAYNYINAGTARIYGFETEVFLRPNDYWDIRASGSVLRDQMTKSDVITTDPFGAFLPLKGKRLTATPRWTFNTIAAYHVPTEVGRFTLQVEANGRGPQYFDISNDPLSREKSHIFTNLRILWESRDRRFNAQAFVTNVFKEAAAFSLYTTLIQARGQTRILEGEGRLWGVKLGVGF</sequence>
<evidence type="ECO:0000256" key="3">
    <source>
        <dbReference type="ARBA" id="ARBA00022452"/>
    </source>
</evidence>
<keyword evidence="6" id="KW-0408">Iron</keyword>
<feature type="domain" description="TonB-dependent receptor plug" evidence="14">
    <location>
        <begin position="70"/>
        <end position="179"/>
    </location>
</feature>
<evidence type="ECO:0000256" key="2">
    <source>
        <dbReference type="ARBA" id="ARBA00022448"/>
    </source>
</evidence>
<dbReference type="GO" id="GO:0006826">
    <property type="term" value="P:iron ion transport"/>
    <property type="evidence" value="ECO:0007669"/>
    <property type="project" value="UniProtKB-KW"/>
</dbReference>
<comment type="similarity">
    <text evidence="11 12">Belongs to the TonB-dependent receptor family.</text>
</comment>
<comment type="subcellular location">
    <subcellularLocation>
        <location evidence="1 11">Cell outer membrane</location>
        <topology evidence="1 11">Multi-pass membrane protein</topology>
    </subcellularLocation>
</comment>
<dbReference type="SUPFAM" id="SSF56935">
    <property type="entry name" value="Porins"/>
    <property type="match status" value="1"/>
</dbReference>
<evidence type="ECO:0000256" key="5">
    <source>
        <dbReference type="ARBA" id="ARBA00022692"/>
    </source>
</evidence>
<keyword evidence="2 11" id="KW-0813">Transport</keyword>
<evidence type="ECO:0000256" key="7">
    <source>
        <dbReference type="ARBA" id="ARBA00023065"/>
    </source>
</evidence>